<dbReference type="GO" id="GO:0005524">
    <property type="term" value="F:ATP binding"/>
    <property type="evidence" value="ECO:0007669"/>
    <property type="project" value="UniProtKB-KW"/>
</dbReference>
<keyword evidence="5" id="KW-0067">ATP-binding</keyword>
<evidence type="ECO:0000256" key="2">
    <source>
        <dbReference type="ARBA" id="ARBA00006432"/>
    </source>
</evidence>
<dbReference type="FunFam" id="3.40.50.12780:FF:000003">
    <property type="entry name" value="Long-chain-fatty-acid--CoA ligase FadD"/>
    <property type="match status" value="1"/>
</dbReference>
<accession>A0A5D2PPU6</accession>
<comment type="similarity">
    <text evidence="2">Belongs to the ATP-dependent AMP-binding enzyme family.</text>
</comment>
<evidence type="ECO:0000256" key="6">
    <source>
        <dbReference type="SAM" id="Phobius"/>
    </source>
</evidence>
<dbReference type="PROSITE" id="PS00455">
    <property type="entry name" value="AMP_BINDING"/>
    <property type="match status" value="2"/>
</dbReference>
<dbReference type="InterPro" id="IPR025110">
    <property type="entry name" value="AMP-bd_C"/>
</dbReference>
<feature type="domain" description="AMP-dependent synthetase/ligase" evidence="7">
    <location>
        <begin position="516"/>
        <end position="741"/>
    </location>
</feature>
<organism evidence="9 10">
    <name type="scientific">Gossypium tomentosum</name>
    <name type="common">Hawaiian cotton</name>
    <name type="synonym">Gossypium sandvicense</name>
    <dbReference type="NCBI Taxonomy" id="34277"/>
    <lineage>
        <taxon>Eukaryota</taxon>
        <taxon>Viridiplantae</taxon>
        <taxon>Streptophyta</taxon>
        <taxon>Embryophyta</taxon>
        <taxon>Tracheophyta</taxon>
        <taxon>Spermatophyta</taxon>
        <taxon>Magnoliopsida</taxon>
        <taxon>eudicotyledons</taxon>
        <taxon>Gunneridae</taxon>
        <taxon>Pentapetalae</taxon>
        <taxon>rosids</taxon>
        <taxon>malvids</taxon>
        <taxon>Malvales</taxon>
        <taxon>Malvaceae</taxon>
        <taxon>Malvoideae</taxon>
        <taxon>Gossypium</taxon>
    </lineage>
</organism>
<dbReference type="SUPFAM" id="SSF56801">
    <property type="entry name" value="Acetyl-CoA synthetase-like"/>
    <property type="match status" value="2"/>
</dbReference>
<protein>
    <recommendedName>
        <fullName evidence="11">AMP-dependent synthetase/ligase domain-containing protein</fullName>
    </recommendedName>
</protein>
<keyword evidence="6" id="KW-0812">Transmembrane</keyword>
<dbReference type="InterPro" id="IPR045851">
    <property type="entry name" value="AMP-bd_C_sf"/>
</dbReference>
<dbReference type="PANTHER" id="PTHR24096">
    <property type="entry name" value="LONG-CHAIN-FATTY-ACID--COA LIGASE"/>
    <property type="match status" value="1"/>
</dbReference>
<evidence type="ECO:0000259" key="7">
    <source>
        <dbReference type="Pfam" id="PF00501"/>
    </source>
</evidence>
<reference evidence="9 10" key="1">
    <citation type="submission" date="2019-07" db="EMBL/GenBank/DDBJ databases">
        <title>WGS assembly of Gossypium tomentosum.</title>
        <authorList>
            <person name="Chen Z.J."/>
            <person name="Sreedasyam A."/>
            <person name="Ando A."/>
            <person name="Song Q."/>
            <person name="De L."/>
            <person name="Hulse-Kemp A."/>
            <person name="Ding M."/>
            <person name="Ye W."/>
            <person name="Kirkbride R."/>
            <person name="Jenkins J."/>
            <person name="Plott C."/>
            <person name="Lovell J."/>
            <person name="Lin Y.-M."/>
            <person name="Vaughn R."/>
            <person name="Liu B."/>
            <person name="Li W."/>
            <person name="Simpson S."/>
            <person name="Scheffler B."/>
            <person name="Saski C."/>
            <person name="Grover C."/>
            <person name="Hu G."/>
            <person name="Conover J."/>
            <person name="Carlson J."/>
            <person name="Shu S."/>
            <person name="Boston L."/>
            <person name="Williams M."/>
            <person name="Peterson D."/>
            <person name="Mcgee K."/>
            <person name="Jones D."/>
            <person name="Wendel J."/>
            <person name="Stelly D."/>
            <person name="Grimwood J."/>
            <person name="Schmutz J."/>
        </authorList>
    </citation>
    <scope>NUCLEOTIDE SEQUENCE [LARGE SCALE GENOMIC DNA]</scope>
    <source>
        <strain evidence="9">7179.01</strain>
    </source>
</reference>
<dbReference type="CDD" id="cd05904">
    <property type="entry name" value="4CL"/>
    <property type="match status" value="1"/>
</dbReference>
<feature type="transmembrane region" description="Helical" evidence="6">
    <location>
        <begin position="575"/>
        <end position="597"/>
    </location>
</feature>
<feature type="domain" description="AMP-dependent synthetase/ligase" evidence="7">
    <location>
        <begin position="47"/>
        <end position="332"/>
    </location>
</feature>
<dbReference type="InterPro" id="IPR000873">
    <property type="entry name" value="AMP-dep_synth/lig_dom"/>
</dbReference>
<sequence>MDPKTGFCHQTGTYSSLRRPLPLPPINQPLSVAEFCLSLFQRTSTDGSTTFVVNETAGESLSYSQFVSQVRSLAYSLQQRYSLSQNDVAFVVSPPSIHIPVVYFALLSLGIIVSPSNPLSSNSEIAYQIQLSKSAIAFATSKAFHKIPFLKHGTILLDSPEFLSMLTESNSDIIIKSVKVNQSDTAAILYSSGTTGRVKGVMVTHRNLIGILAIIHRYNMDQGKDNGMPPWRPVTFFTVPLFHAFGFFMLLGMVLSASTVVLVERFDFEEMLRAVEKYKVTAMPVSPPVVVAFVKSGLTKKYNLSSLQRLGCGGASLGEEMAQRFRKKFPNVLLAQVTKPFNGSDNRILSPDRNLQLPYTDHPFAANQSTAFRRRILFLNFQQYFHRRCHHFLRQHNHRRGAVLLPIRFSSPFPCLLSATTLLSFPTRRRFHPFTAFDSCPRGLLRFVIVRNRRFSCKSTQFQVGNCSPEQLSKPVVAFVTSETSHKIPSLTHGTIPLDSPEFLSLLTQSNIVNGLTKSVKVNQSDTAAILYSSGTTGRVKGVMITHRNLIAMMAVIHHPNTNQGQGNEKRPRSVTFFTVPLFHVFGFFMLLAVVLLGNTVVLVERFDFEEMLRAVEKYKVTGMPVSPPLAVAFVKSDLTKKYDLSSLQGLGCGGAPLGKDIAMRFNEKFPGVLLVQGYGLTETSGGATRAIGPEEAGRYGSVGRLAENMEGKIVDPETGEALPPGQRGELWLRGPTVMKGDEKATAETLDSEGWLKTGDICYFDSEGFLYVVDRLKELIKYKAYQVPPAELEHLLHSHPEIVDAAVIPYPDEAAGQIPMAYVVRNPGSNITQAQVMDFIAKQVAPYKKIRRVAFINSIPKTPAGKILRRELINHSLSNGLSKL</sequence>
<dbReference type="PANTHER" id="PTHR24096:SF251">
    <property type="entry name" value="4-COUMARATE--COA LIGASE-LIKE 9"/>
    <property type="match status" value="1"/>
</dbReference>
<dbReference type="Gene3D" id="3.40.50.980">
    <property type="match status" value="2"/>
</dbReference>
<keyword evidence="10" id="KW-1185">Reference proteome</keyword>
<dbReference type="Pfam" id="PF13193">
    <property type="entry name" value="AMP-binding_C"/>
    <property type="match status" value="1"/>
</dbReference>
<evidence type="ECO:0000259" key="8">
    <source>
        <dbReference type="Pfam" id="PF13193"/>
    </source>
</evidence>
<evidence type="ECO:0000256" key="5">
    <source>
        <dbReference type="ARBA" id="ARBA00022840"/>
    </source>
</evidence>
<evidence type="ECO:0000256" key="1">
    <source>
        <dbReference type="ARBA" id="ARBA00001946"/>
    </source>
</evidence>
<evidence type="ECO:0000313" key="9">
    <source>
        <dbReference type="EMBL" id="TYI18022.1"/>
    </source>
</evidence>
<dbReference type="InterPro" id="IPR020845">
    <property type="entry name" value="AMP-binding_CS"/>
</dbReference>
<name>A0A5D2PPU6_GOSTO</name>
<gene>
    <name evidence="9" type="ORF">ES332_A07G062100v1</name>
</gene>
<keyword evidence="3" id="KW-0436">Ligase</keyword>
<proteinExistence type="inferred from homology"/>
<dbReference type="GO" id="GO:0016405">
    <property type="term" value="F:CoA-ligase activity"/>
    <property type="evidence" value="ECO:0007669"/>
    <property type="project" value="TreeGrafter"/>
</dbReference>
<keyword evidence="4" id="KW-0547">Nucleotide-binding</keyword>
<dbReference type="EMBL" id="CM017616">
    <property type="protein sequence ID" value="TYI18022.1"/>
    <property type="molecule type" value="Genomic_DNA"/>
</dbReference>
<evidence type="ECO:0000256" key="3">
    <source>
        <dbReference type="ARBA" id="ARBA00022598"/>
    </source>
</evidence>
<keyword evidence="6" id="KW-0472">Membrane</keyword>
<dbReference type="Proteomes" id="UP000322667">
    <property type="component" value="Chromosome A07"/>
</dbReference>
<dbReference type="Gene3D" id="3.30.300.30">
    <property type="match status" value="1"/>
</dbReference>
<evidence type="ECO:0000313" key="10">
    <source>
        <dbReference type="Proteomes" id="UP000322667"/>
    </source>
</evidence>
<feature type="domain" description="AMP-binding enzyme C-terminal" evidence="8">
    <location>
        <begin position="791"/>
        <end position="866"/>
    </location>
</feature>
<evidence type="ECO:0000256" key="4">
    <source>
        <dbReference type="ARBA" id="ARBA00022741"/>
    </source>
</evidence>
<dbReference type="AlphaFoldDB" id="A0A5D2PPU6"/>
<dbReference type="InterPro" id="IPR042099">
    <property type="entry name" value="ANL_N_sf"/>
</dbReference>
<feature type="transmembrane region" description="Helical" evidence="6">
    <location>
        <begin position="241"/>
        <end position="263"/>
    </location>
</feature>
<dbReference type="Pfam" id="PF00501">
    <property type="entry name" value="AMP-binding"/>
    <property type="match status" value="2"/>
</dbReference>
<evidence type="ECO:0008006" key="11">
    <source>
        <dbReference type="Google" id="ProtNLM"/>
    </source>
</evidence>
<keyword evidence="6" id="KW-1133">Transmembrane helix</keyword>
<dbReference type="FunFam" id="3.30.300.30:FF:000007">
    <property type="entry name" value="4-coumarate--CoA ligase 2"/>
    <property type="match status" value="1"/>
</dbReference>
<comment type="cofactor">
    <cofactor evidence="1">
        <name>Mg(2+)</name>
        <dbReference type="ChEBI" id="CHEBI:18420"/>
    </cofactor>
</comment>
<dbReference type="Gene3D" id="3.40.50.12780">
    <property type="entry name" value="N-terminal domain of ligase-like"/>
    <property type="match status" value="1"/>
</dbReference>